<accession>A0A2Z3HS52</accession>
<evidence type="ECO:0000256" key="1">
    <source>
        <dbReference type="ARBA" id="ARBA00006247"/>
    </source>
</evidence>
<keyword evidence="6" id="KW-0732">Signal</keyword>
<evidence type="ECO:0000256" key="3">
    <source>
        <dbReference type="ARBA" id="ARBA00022723"/>
    </source>
</evidence>
<feature type="signal peptide" evidence="6">
    <location>
        <begin position="1"/>
        <end position="22"/>
    </location>
</feature>
<dbReference type="KEGG" id="phb:HYN04_07550"/>
<dbReference type="Gene3D" id="3.30.70.360">
    <property type="match status" value="1"/>
</dbReference>
<keyword evidence="9" id="KW-1185">Reference proteome</keyword>
<dbReference type="Pfam" id="PF07687">
    <property type="entry name" value="M20_dimer"/>
    <property type="match status" value="1"/>
</dbReference>
<keyword evidence="4" id="KW-0378">Hydrolase</keyword>
<dbReference type="Gene3D" id="1.10.150.900">
    <property type="match status" value="1"/>
</dbReference>
<dbReference type="SUPFAM" id="SSF53187">
    <property type="entry name" value="Zn-dependent exopeptidases"/>
    <property type="match status" value="1"/>
</dbReference>
<dbReference type="InterPro" id="IPR011650">
    <property type="entry name" value="Peptidase_M20_dimer"/>
</dbReference>
<feature type="domain" description="Peptidase M20 dimerisation" evidence="7">
    <location>
        <begin position="231"/>
        <end position="361"/>
    </location>
</feature>
<dbReference type="PANTHER" id="PTHR45962:SF1">
    <property type="entry name" value="N-FATTY-ACYL-AMINO ACID SYNTHASE_HYDROLASE PM20D1"/>
    <property type="match status" value="1"/>
</dbReference>
<dbReference type="GO" id="GO:0006508">
    <property type="term" value="P:proteolysis"/>
    <property type="evidence" value="ECO:0007669"/>
    <property type="project" value="UniProtKB-KW"/>
</dbReference>
<dbReference type="SUPFAM" id="SSF55031">
    <property type="entry name" value="Bacterial exopeptidase dimerisation domain"/>
    <property type="match status" value="1"/>
</dbReference>
<dbReference type="AlphaFoldDB" id="A0A2Z3HS52"/>
<evidence type="ECO:0000256" key="4">
    <source>
        <dbReference type="ARBA" id="ARBA00022801"/>
    </source>
</evidence>
<evidence type="ECO:0000256" key="6">
    <source>
        <dbReference type="SAM" id="SignalP"/>
    </source>
</evidence>
<evidence type="ECO:0000256" key="2">
    <source>
        <dbReference type="ARBA" id="ARBA00022670"/>
    </source>
</evidence>
<dbReference type="PANTHER" id="PTHR45962">
    <property type="entry name" value="N-FATTY-ACYL-AMINO ACID SYNTHASE/HYDROLASE PM20D1"/>
    <property type="match status" value="1"/>
</dbReference>
<dbReference type="GO" id="GO:0046872">
    <property type="term" value="F:metal ion binding"/>
    <property type="evidence" value="ECO:0007669"/>
    <property type="project" value="UniProtKB-KW"/>
</dbReference>
<organism evidence="8 9">
    <name type="scientific">Phenylobacterium parvum</name>
    <dbReference type="NCBI Taxonomy" id="2201350"/>
    <lineage>
        <taxon>Bacteria</taxon>
        <taxon>Pseudomonadati</taxon>
        <taxon>Pseudomonadota</taxon>
        <taxon>Alphaproteobacteria</taxon>
        <taxon>Caulobacterales</taxon>
        <taxon>Caulobacteraceae</taxon>
        <taxon>Phenylobacterium</taxon>
    </lineage>
</organism>
<dbReference type="NCBIfam" id="NF006596">
    <property type="entry name" value="PRK09133.1"/>
    <property type="match status" value="1"/>
</dbReference>
<evidence type="ECO:0000259" key="7">
    <source>
        <dbReference type="Pfam" id="PF07687"/>
    </source>
</evidence>
<keyword evidence="3" id="KW-0479">Metal-binding</keyword>
<comment type="similarity">
    <text evidence="1">Belongs to the peptidase M20A family.</text>
</comment>
<dbReference type="InterPro" id="IPR036264">
    <property type="entry name" value="Bact_exopeptidase_dim_dom"/>
</dbReference>
<reference evidence="9" key="1">
    <citation type="submission" date="2018-05" db="EMBL/GenBank/DDBJ databases">
        <title>Genome sequencing of Phenylobacterium sp. HYN0004.</title>
        <authorList>
            <person name="Yi H."/>
            <person name="Baek C."/>
        </authorList>
    </citation>
    <scope>NUCLEOTIDE SEQUENCE [LARGE SCALE GENOMIC DNA]</scope>
    <source>
        <strain evidence="9">HYN0004</strain>
    </source>
</reference>
<keyword evidence="5" id="KW-0862">Zinc</keyword>
<dbReference type="EMBL" id="CP029479">
    <property type="protein sequence ID" value="AWM77625.1"/>
    <property type="molecule type" value="Genomic_DNA"/>
</dbReference>
<evidence type="ECO:0000256" key="5">
    <source>
        <dbReference type="ARBA" id="ARBA00022833"/>
    </source>
</evidence>
<dbReference type="InterPro" id="IPR002933">
    <property type="entry name" value="Peptidase_M20"/>
</dbReference>
<protein>
    <recommendedName>
        <fullName evidence="7">Peptidase M20 dimerisation domain-containing protein</fullName>
    </recommendedName>
</protein>
<dbReference type="GO" id="GO:0008233">
    <property type="term" value="F:peptidase activity"/>
    <property type="evidence" value="ECO:0007669"/>
    <property type="project" value="UniProtKB-KW"/>
</dbReference>
<name>A0A2Z3HS52_9CAUL</name>
<evidence type="ECO:0000313" key="9">
    <source>
        <dbReference type="Proteomes" id="UP000247763"/>
    </source>
</evidence>
<proteinExistence type="inferred from homology"/>
<dbReference type="InterPro" id="IPR047177">
    <property type="entry name" value="Pept_M20A"/>
</dbReference>
<sequence length="464" mass="48710">MSSAVRALAFTAALLAALPAVAAPPGPADQAQALEILKSSISYRTTESAGQATMLAYANWLKGVLVKAGYREADVTVEPVAGTAVLIGRLPGRDPSRKPLVISGHMDVVEARAEDWTRDPFTPVVEKGYVFGRGAADNKFDVSMVVATLARLRAENWRPGRDVILALSGDEETLMRSTAVLAQRLKSADLVLNADGGGGELDASGKAVSYGIQGAEKTYADFTLLAVDPGGQSSRPTPGNPIYRLARALERIEAHRFPVQSNEITRASLAASGRDLQGPTGEALRRFAADPNDAAAAKVLSDDPSWAPYLRTTCVATLVSGGHASNALPQRASANVNCRIFPGTPSTSVLQVLKDIVADPAITVTRNDDGSIDSPPSPLRPDVVRAVTKAVHAVHPGLAVVPAQSAGATDSMYFRAAGVPSYGVSGLFTRDDDTYAHGLNERAPLAAIPGALVHWDSLIRDLGR</sequence>
<dbReference type="OrthoDB" id="9809784at2"/>
<evidence type="ECO:0000313" key="8">
    <source>
        <dbReference type="EMBL" id="AWM77625.1"/>
    </source>
</evidence>
<feature type="chain" id="PRO_5016362219" description="Peptidase M20 dimerisation domain-containing protein" evidence="6">
    <location>
        <begin position="23"/>
        <end position="464"/>
    </location>
</feature>
<dbReference type="Pfam" id="PF01546">
    <property type="entry name" value="Peptidase_M20"/>
    <property type="match status" value="1"/>
</dbReference>
<dbReference type="RefSeq" id="WP_110450192.1">
    <property type="nucleotide sequence ID" value="NZ_CP029479.1"/>
</dbReference>
<gene>
    <name evidence="8" type="ORF">HYN04_07550</name>
</gene>
<dbReference type="Gene3D" id="3.40.630.10">
    <property type="entry name" value="Zn peptidases"/>
    <property type="match status" value="1"/>
</dbReference>
<keyword evidence="2" id="KW-0645">Protease</keyword>
<dbReference type="Proteomes" id="UP000247763">
    <property type="component" value="Chromosome"/>
</dbReference>